<proteinExistence type="predicted"/>
<dbReference type="RefSeq" id="WP_189355418.1">
    <property type="nucleotide sequence ID" value="NZ_BMYU01000001.1"/>
</dbReference>
<dbReference type="EMBL" id="BMYU01000001">
    <property type="protein sequence ID" value="GGX30903.1"/>
    <property type="molecule type" value="Genomic_DNA"/>
</dbReference>
<organism evidence="1 2">
    <name type="scientific">Undibacterium squillarum</name>
    <dbReference type="NCBI Taxonomy" id="1131567"/>
    <lineage>
        <taxon>Bacteria</taxon>
        <taxon>Pseudomonadati</taxon>
        <taxon>Pseudomonadota</taxon>
        <taxon>Betaproteobacteria</taxon>
        <taxon>Burkholderiales</taxon>
        <taxon>Oxalobacteraceae</taxon>
        <taxon>Undibacterium</taxon>
    </lineage>
</organism>
<comment type="caution">
    <text evidence="1">The sequence shown here is derived from an EMBL/GenBank/DDBJ whole genome shotgun (WGS) entry which is preliminary data.</text>
</comment>
<dbReference type="Proteomes" id="UP000653343">
    <property type="component" value="Unassembled WGS sequence"/>
</dbReference>
<gene>
    <name evidence="1" type="ORF">GCM10010946_04990</name>
</gene>
<sequence>MSSITANDNPFLTESATAHTAAILRHAFLHDAQQAALLISDYRCELTCILTEAYRRNLPQAAVLHFDQLAPQQVLDHILALPAGALVVLVQSTHFRLEAYRLRVELFKRGLKVIEHPHLERMLPDEISTYIESLAYDPDYYRNTGKGLKKLIDCARSGIVDSGNGAQLFFDGGFEPARLNVGDYSGMQNVGGQFPIGEVFTEAVDLEKVHGRVNIFIFGDTNFRINEPETPITLIVESGKVTGTENSTPEFDTVLENIRRDEGGIVWVRELGFGLNRAFSAERRVRDIGTYERMCGIHLSLGAKHGSYGKPHIKRGEGRYHIDVFAITKQVWLDQNNVFQNGAWQLPSESGLSEAVLSTEG</sequence>
<name>A0ABQ2XS31_9BURK</name>
<protein>
    <recommendedName>
        <fullName evidence="3">Leucyl aminopeptidase (Aminopeptidase T)</fullName>
    </recommendedName>
</protein>
<reference evidence="2" key="1">
    <citation type="journal article" date="2019" name="Int. J. Syst. Evol. Microbiol.">
        <title>The Global Catalogue of Microorganisms (GCM) 10K type strain sequencing project: providing services to taxonomists for standard genome sequencing and annotation.</title>
        <authorList>
            <consortium name="The Broad Institute Genomics Platform"/>
            <consortium name="The Broad Institute Genome Sequencing Center for Infectious Disease"/>
            <person name="Wu L."/>
            <person name="Ma J."/>
        </authorList>
    </citation>
    <scope>NUCLEOTIDE SEQUENCE [LARGE SCALE GENOMIC DNA]</scope>
    <source>
        <strain evidence="2">KCTC 23917</strain>
    </source>
</reference>
<evidence type="ECO:0000313" key="1">
    <source>
        <dbReference type="EMBL" id="GGX30903.1"/>
    </source>
</evidence>
<accession>A0ABQ2XS31</accession>
<keyword evidence="2" id="KW-1185">Reference proteome</keyword>
<evidence type="ECO:0008006" key="3">
    <source>
        <dbReference type="Google" id="ProtNLM"/>
    </source>
</evidence>
<evidence type="ECO:0000313" key="2">
    <source>
        <dbReference type="Proteomes" id="UP000653343"/>
    </source>
</evidence>